<evidence type="ECO:0000313" key="2">
    <source>
        <dbReference type="EMBL" id="GGU73351.1"/>
    </source>
</evidence>
<evidence type="ECO:0008006" key="4">
    <source>
        <dbReference type="Google" id="ProtNLM"/>
    </source>
</evidence>
<gene>
    <name evidence="2" type="ORF">GCM10010260_01290</name>
</gene>
<reference evidence="2" key="1">
    <citation type="journal article" date="2014" name="Int. J. Syst. Evol. Microbiol.">
        <title>Complete genome sequence of Corynebacterium casei LMG S-19264T (=DSM 44701T), isolated from a smear-ripened cheese.</title>
        <authorList>
            <consortium name="US DOE Joint Genome Institute (JGI-PGF)"/>
            <person name="Walter F."/>
            <person name="Albersmeier A."/>
            <person name="Kalinowski J."/>
            <person name="Ruckert C."/>
        </authorList>
    </citation>
    <scope>NUCLEOTIDE SEQUENCE</scope>
    <source>
        <strain evidence="2">JCM 4369</strain>
    </source>
</reference>
<proteinExistence type="predicted"/>
<protein>
    <recommendedName>
        <fullName evidence="4">Sialidase domain-containing protein</fullName>
    </recommendedName>
</protein>
<reference evidence="2" key="2">
    <citation type="submission" date="2020-09" db="EMBL/GenBank/DDBJ databases">
        <authorList>
            <person name="Sun Q."/>
            <person name="Ohkuma M."/>
        </authorList>
    </citation>
    <scope>NUCLEOTIDE SEQUENCE</scope>
    <source>
        <strain evidence="2">JCM 4369</strain>
    </source>
</reference>
<name>A0A918M8T9_9ACTN</name>
<feature type="region of interest" description="Disordered" evidence="1">
    <location>
        <begin position="20"/>
        <end position="49"/>
    </location>
</feature>
<sequence>MLYLIEGDRHGYTGCIRQGRDHVARPSSSSTGADAGWGTPDWPSSTHGVEKAPEYMTMRADSEAKARFFTDSPLMTIRVSRDSGKTWGPETVVFARDDLPPLITTEWPPCQCRRCEAR</sequence>
<accession>A0A918M8T9</accession>
<keyword evidence="3" id="KW-1185">Reference proteome</keyword>
<dbReference type="Proteomes" id="UP000618795">
    <property type="component" value="Unassembled WGS sequence"/>
</dbReference>
<dbReference type="EMBL" id="BMTD01000001">
    <property type="protein sequence ID" value="GGU73351.1"/>
    <property type="molecule type" value="Genomic_DNA"/>
</dbReference>
<comment type="caution">
    <text evidence="2">The sequence shown here is derived from an EMBL/GenBank/DDBJ whole genome shotgun (WGS) entry which is preliminary data.</text>
</comment>
<evidence type="ECO:0000313" key="3">
    <source>
        <dbReference type="Proteomes" id="UP000618795"/>
    </source>
</evidence>
<evidence type="ECO:0000256" key="1">
    <source>
        <dbReference type="SAM" id="MobiDB-lite"/>
    </source>
</evidence>
<dbReference type="AlphaFoldDB" id="A0A918M8T9"/>
<organism evidence="2 3">
    <name type="scientific">Streptomyces filipinensis</name>
    <dbReference type="NCBI Taxonomy" id="66887"/>
    <lineage>
        <taxon>Bacteria</taxon>
        <taxon>Bacillati</taxon>
        <taxon>Actinomycetota</taxon>
        <taxon>Actinomycetes</taxon>
        <taxon>Kitasatosporales</taxon>
        <taxon>Streptomycetaceae</taxon>
        <taxon>Streptomyces</taxon>
    </lineage>
</organism>